<reference evidence="3 4" key="1">
    <citation type="submission" date="2024-01" db="EMBL/GenBank/DDBJ databases">
        <authorList>
            <person name="Allen C."/>
            <person name="Tagirdzhanova G."/>
        </authorList>
    </citation>
    <scope>NUCLEOTIDE SEQUENCE [LARGE SCALE GENOMIC DNA]</scope>
</reference>
<dbReference type="SUPFAM" id="SSF51735">
    <property type="entry name" value="NAD(P)-binding Rossmann-fold domains"/>
    <property type="match status" value="1"/>
</dbReference>
<evidence type="ECO:0000313" key="4">
    <source>
        <dbReference type="Proteomes" id="UP001642405"/>
    </source>
</evidence>
<comment type="caution">
    <text evidence="3">The sequence shown here is derived from an EMBL/GenBank/DDBJ whole genome shotgun (WGS) entry which is preliminary data.</text>
</comment>
<dbReference type="Proteomes" id="UP001642405">
    <property type="component" value="Unassembled WGS sequence"/>
</dbReference>
<dbReference type="EMBL" id="CAWUHB010000012">
    <property type="protein sequence ID" value="CAK7216536.1"/>
    <property type="molecule type" value="Genomic_DNA"/>
</dbReference>
<dbReference type="InterPro" id="IPR002347">
    <property type="entry name" value="SDR_fam"/>
</dbReference>
<name>A0ABP0BAG2_9PEZI</name>
<evidence type="ECO:0000256" key="1">
    <source>
        <dbReference type="ARBA" id="ARBA00006484"/>
    </source>
</evidence>
<accession>A0ABP0BAG2</accession>
<dbReference type="InterPro" id="IPR036291">
    <property type="entry name" value="NAD(P)-bd_dom_sf"/>
</dbReference>
<dbReference type="Pfam" id="PF13561">
    <property type="entry name" value="adh_short_C2"/>
    <property type="match status" value="1"/>
</dbReference>
<dbReference type="PRINTS" id="PR00081">
    <property type="entry name" value="GDHRDH"/>
</dbReference>
<keyword evidence="4" id="KW-1185">Reference proteome</keyword>
<protein>
    <submittedName>
        <fullName evidence="3">Uncharacterized protein</fullName>
    </submittedName>
</protein>
<organism evidence="3 4">
    <name type="scientific">Sporothrix curviconia</name>
    <dbReference type="NCBI Taxonomy" id="1260050"/>
    <lineage>
        <taxon>Eukaryota</taxon>
        <taxon>Fungi</taxon>
        <taxon>Dikarya</taxon>
        <taxon>Ascomycota</taxon>
        <taxon>Pezizomycotina</taxon>
        <taxon>Sordariomycetes</taxon>
        <taxon>Sordariomycetidae</taxon>
        <taxon>Ophiostomatales</taxon>
        <taxon>Ophiostomataceae</taxon>
        <taxon>Sporothrix</taxon>
    </lineage>
</organism>
<dbReference type="Gene3D" id="3.40.50.720">
    <property type="entry name" value="NAD(P)-binding Rossmann-like Domain"/>
    <property type="match status" value="2"/>
</dbReference>
<proteinExistence type="inferred from homology"/>
<comment type="similarity">
    <text evidence="1">Belongs to the short-chain dehydrogenases/reductases (SDR) family.</text>
</comment>
<evidence type="ECO:0000313" key="3">
    <source>
        <dbReference type="EMBL" id="CAK7216536.1"/>
    </source>
</evidence>
<evidence type="ECO:0000256" key="2">
    <source>
        <dbReference type="ARBA" id="ARBA00023002"/>
    </source>
</evidence>
<sequence length="203" mass="21045">MAGLFKGGGTALVTGAAAGIGQAIALAFAAESCLQIAIGDVNTDGLDKTQQLIASEFPNVTVYTGRLDVFLCERAQLTQILKQDVPPGLKNRGSIVNVTSVCQTVLRNNYSAFAASKGGVLAITKCDAYDYGPDNIRVNCVATGITSTADDAGVFAEKTPLRRTGTPNDIADAIVWLSSPKASFITGTTLTVDGGYNLRNGPP</sequence>
<dbReference type="PANTHER" id="PTHR24321">
    <property type="entry name" value="DEHYDROGENASES, SHORT CHAIN"/>
    <property type="match status" value="1"/>
</dbReference>
<dbReference type="PANTHER" id="PTHR24321:SF12">
    <property type="entry name" value="SHORT-CHAIN DEHYDROGENASE_REDUCTASE FAMILY, PUTATIVE (AFU_ORTHOLOGUE AFUA_5G14340)-RELATED"/>
    <property type="match status" value="1"/>
</dbReference>
<keyword evidence="2" id="KW-0560">Oxidoreductase</keyword>
<gene>
    <name evidence="3" type="ORF">SCUCBS95973_002837</name>
</gene>